<dbReference type="InterPro" id="IPR032710">
    <property type="entry name" value="NTF2-like_dom_sf"/>
</dbReference>
<sequence>MMPQALADRAAIVDLVHLYAQAADLSDFDALVGCFTQDAVLEMASGTLDGREAIRVAITPAGGRPFDHSTHVIANITLRLDGDNATGETLAVAHLIGPGERIVTKGIGYTDLFRRTAEGWRISRRRHRTCWQVG</sequence>
<dbReference type="CDD" id="cd00531">
    <property type="entry name" value="NTF2_like"/>
    <property type="match status" value="1"/>
</dbReference>
<accession>A0A838L643</accession>
<organism evidence="2 3">
    <name type="scientific">Sphingomonas chungangi</name>
    <dbReference type="NCBI Taxonomy" id="2683589"/>
    <lineage>
        <taxon>Bacteria</taxon>
        <taxon>Pseudomonadati</taxon>
        <taxon>Pseudomonadota</taxon>
        <taxon>Alphaproteobacteria</taxon>
        <taxon>Sphingomonadales</taxon>
        <taxon>Sphingomonadaceae</taxon>
        <taxon>Sphingomonas</taxon>
    </lineage>
</organism>
<dbReference type="SUPFAM" id="SSF54427">
    <property type="entry name" value="NTF2-like"/>
    <property type="match status" value="1"/>
</dbReference>
<protein>
    <submittedName>
        <fullName evidence="2">Nuclear transport factor 2 family protein</fullName>
    </submittedName>
</protein>
<dbReference type="EMBL" id="JACEIB010000007">
    <property type="protein sequence ID" value="MBA2934811.1"/>
    <property type="molecule type" value="Genomic_DNA"/>
</dbReference>
<evidence type="ECO:0000259" key="1">
    <source>
        <dbReference type="Pfam" id="PF13577"/>
    </source>
</evidence>
<evidence type="ECO:0000313" key="3">
    <source>
        <dbReference type="Proteomes" id="UP000570166"/>
    </source>
</evidence>
<proteinExistence type="predicted"/>
<dbReference type="RefSeq" id="WP_160366588.1">
    <property type="nucleotide sequence ID" value="NZ_JACEIB010000007.1"/>
</dbReference>
<dbReference type="AlphaFoldDB" id="A0A838L643"/>
<dbReference type="InterPro" id="IPR037401">
    <property type="entry name" value="SnoaL-like"/>
</dbReference>
<name>A0A838L643_9SPHN</name>
<dbReference type="Proteomes" id="UP000570166">
    <property type="component" value="Unassembled WGS sequence"/>
</dbReference>
<dbReference type="Gene3D" id="3.10.450.50">
    <property type="match status" value="1"/>
</dbReference>
<reference evidence="2 3" key="1">
    <citation type="submission" date="2020-07" db="EMBL/GenBank/DDBJ databases">
        <authorList>
            <person name="Sun Q."/>
        </authorList>
    </citation>
    <scope>NUCLEOTIDE SEQUENCE [LARGE SCALE GENOMIC DNA]</scope>
    <source>
        <strain evidence="2 3">CGMCC 1.13654</strain>
    </source>
</reference>
<feature type="domain" description="SnoaL-like" evidence="1">
    <location>
        <begin position="4"/>
        <end position="126"/>
    </location>
</feature>
<evidence type="ECO:0000313" key="2">
    <source>
        <dbReference type="EMBL" id="MBA2934811.1"/>
    </source>
</evidence>
<dbReference type="Pfam" id="PF13577">
    <property type="entry name" value="SnoaL_4"/>
    <property type="match status" value="1"/>
</dbReference>
<comment type="caution">
    <text evidence="2">The sequence shown here is derived from an EMBL/GenBank/DDBJ whole genome shotgun (WGS) entry which is preliminary data.</text>
</comment>
<keyword evidence="3" id="KW-1185">Reference proteome</keyword>
<gene>
    <name evidence="2" type="ORF">HZF05_11955</name>
</gene>